<dbReference type="PANTHER" id="PTHR11923">
    <property type="entry name" value="SCAVENGER RECEPTOR CLASS B TYPE-1 SR-B1"/>
    <property type="match status" value="1"/>
</dbReference>
<keyword evidence="8" id="KW-0472">Membrane</keyword>
<evidence type="ECO:0000256" key="10">
    <source>
        <dbReference type="ARBA" id="ARBA00023170"/>
    </source>
</evidence>
<comment type="subcellular location">
    <subcellularLocation>
        <location evidence="1">Cell membrane</location>
        <topology evidence="1">Multi-pass membrane protein</topology>
    </subcellularLocation>
</comment>
<evidence type="ECO:0000256" key="9">
    <source>
        <dbReference type="ARBA" id="ARBA00023157"/>
    </source>
</evidence>
<dbReference type="PANTHER" id="PTHR11923:SF69">
    <property type="entry name" value="SENSORY NEURON MEMBRANE PROTEIN 1"/>
    <property type="match status" value="1"/>
</dbReference>
<evidence type="ECO:0000256" key="2">
    <source>
        <dbReference type="ARBA" id="ARBA00010532"/>
    </source>
</evidence>
<evidence type="ECO:0000256" key="7">
    <source>
        <dbReference type="ARBA" id="ARBA00022989"/>
    </source>
</evidence>
<evidence type="ECO:0000256" key="11">
    <source>
        <dbReference type="ARBA" id="ARBA00023180"/>
    </source>
</evidence>
<evidence type="ECO:0000256" key="6">
    <source>
        <dbReference type="ARBA" id="ARBA00022725"/>
    </source>
</evidence>
<dbReference type="EMBL" id="JABFTP020000185">
    <property type="protein sequence ID" value="KAL3287346.1"/>
    <property type="molecule type" value="Genomic_DNA"/>
</dbReference>
<evidence type="ECO:0000256" key="4">
    <source>
        <dbReference type="ARBA" id="ARBA00022606"/>
    </source>
</evidence>
<keyword evidence="3" id="KW-1003">Cell membrane</keyword>
<keyword evidence="9" id="KW-1015">Disulfide bond</keyword>
<name>A0ABD2P9I4_9CUCU</name>
<keyword evidence="5" id="KW-0812">Transmembrane</keyword>
<evidence type="ECO:0000256" key="5">
    <source>
        <dbReference type="ARBA" id="ARBA00022692"/>
    </source>
</evidence>
<evidence type="ECO:0000313" key="13">
    <source>
        <dbReference type="Proteomes" id="UP001516400"/>
    </source>
</evidence>
<keyword evidence="13" id="KW-1185">Reference proteome</keyword>
<keyword evidence="11" id="KW-0325">Glycoprotein</keyword>
<dbReference type="InterPro" id="IPR002159">
    <property type="entry name" value="CD36_fam"/>
</dbReference>
<gene>
    <name evidence="12" type="ORF">HHI36_001820</name>
</gene>
<sequence length="70" mass="7941">RNATPGKRTVVKRGIRNSQELGKLIEFDGITQLKMYDSEECNTFRGTDGWIFPPFTTKENGLWAFAGELC</sequence>
<feature type="non-terminal residue" evidence="12">
    <location>
        <position position="70"/>
    </location>
</feature>
<evidence type="ECO:0000313" key="12">
    <source>
        <dbReference type="EMBL" id="KAL3287346.1"/>
    </source>
</evidence>
<proteinExistence type="inferred from homology"/>
<evidence type="ECO:0000256" key="1">
    <source>
        <dbReference type="ARBA" id="ARBA00004651"/>
    </source>
</evidence>
<comment type="caution">
    <text evidence="12">The sequence shown here is derived from an EMBL/GenBank/DDBJ whole genome shotgun (WGS) entry which is preliminary data.</text>
</comment>
<keyword evidence="7" id="KW-1133">Transmembrane helix</keyword>
<reference evidence="12 13" key="1">
    <citation type="journal article" date="2021" name="BMC Biol.">
        <title>Horizontally acquired antibacterial genes associated with adaptive radiation of ladybird beetles.</title>
        <authorList>
            <person name="Li H.S."/>
            <person name="Tang X.F."/>
            <person name="Huang Y.H."/>
            <person name="Xu Z.Y."/>
            <person name="Chen M.L."/>
            <person name="Du X.Y."/>
            <person name="Qiu B.Y."/>
            <person name="Chen P.T."/>
            <person name="Zhang W."/>
            <person name="Slipinski A."/>
            <person name="Escalona H.E."/>
            <person name="Waterhouse R.M."/>
            <person name="Zwick A."/>
            <person name="Pang H."/>
        </authorList>
    </citation>
    <scope>NUCLEOTIDE SEQUENCE [LARGE SCALE GENOMIC DNA]</scope>
    <source>
        <strain evidence="12">SYSU2018</strain>
    </source>
</reference>
<evidence type="ECO:0000256" key="8">
    <source>
        <dbReference type="ARBA" id="ARBA00023136"/>
    </source>
</evidence>
<comment type="similarity">
    <text evidence="2">Belongs to the CD36 family.</text>
</comment>
<protein>
    <submittedName>
        <fullName evidence="12">Uncharacterized protein</fullName>
    </submittedName>
</protein>
<dbReference type="GO" id="GO:0005886">
    <property type="term" value="C:plasma membrane"/>
    <property type="evidence" value="ECO:0007669"/>
    <property type="project" value="UniProtKB-SubCell"/>
</dbReference>
<dbReference type="Pfam" id="PF01130">
    <property type="entry name" value="CD36"/>
    <property type="match status" value="1"/>
</dbReference>
<accession>A0ABD2P9I4</accession>
<keyword evidence="6" id="KW-0552">Olfaction</keyword>
<keyword evidence="4" id="KW-0716">Sensory transduction</keyword>
<keyword evidence="10" id="KW-0675">Receptor</keyword>
<dbReference type="AlphaFoldDB" id="A0ABD2P9I4"/>
<organism evidence="12 13">
    <name type="scientific">Cryptolaemus montrouzieri</name>
    <dbReference type="NCBI Taxonomy" id="559131"/>
    <lineage>
        <taxon>Eukaryota</taxon>
        <taxon>Metazoa</taxon>
        <taxon>Ecdysozoa</taxon>
        <taxon>Arthropoda</taxon>
        <taxon>Hexapoda</taxon>
        <taxon>Insecta</taxon>
        <taxon>Pterygota</taxon>
        <taxon>Neoptera</taxon>
        <taxon>Endopterygota</taxon>
        <taxon>Coleoptera</taxon>
        <taxon>Polyphaga</taxon>
        <taxon>Cucujiformia</taxon>
        <taxon>Coccinelloidea</taxon>
        <taxon>Coccinellidae</taxon>
        <taxon>Scymninae</taxon>
        <taxon>Scymnini</taxon>
        <taxon>Cryptolaemus</taxon>
    </lineage>
</organism>
<dbReference type="Proteomes" id="UP001516400">
    <property type="component" value="Unassembled WGS sequence"/>
</dbReference>
<feature type="non-terminal residue" evidence="12">
    <location>
        <position position="1"/>
    </location>
</feature>
<dbReference type="GO" id="GO:0007608">
    <property type="term" value="P:sensory perception of smell"/>
    <property type="evidence" value="ECO:0007669"/>
    <property type="project" value="UniProtKB-KW"/>
</dbReference>
<evidence type="ECO:0000256" key="3">
    <source>
        <dbReference type="ARBA" id="ARBA00022475"/>
    </source>
</evidence>